<keyword evidence="4" id="KW-1185">Reference proteome</keyword>
<dbReference type="EMBL" id="AZDG01000020">
    <property type="protein sequence ID" value="KRK63897.1"/>
    <property type="molecule type" value="Genomic_DNA"/>
</dbReference>
<comment type="caution">
    <text evidence="3">The sequence shown here is derived from an EMBL/GenBank/DDBJ whole genome shotgun (WGS) entry which is preliminary data.</text>
</comment>
<keyword evidence="1" id="KW-0547">Nucleotide-binding</keyword>
<dbReference type="GO" id="GO:0046872">
    <property type="term" value="F:metal ion binding"/>
    <property type="evidence" value="ECO:0007669"/>
    <property type="project" value="InterPro"/>
</dbReference>
<evidence type="ECO:0000259" key="2">
    <source>
        <dbReference type="PROSITE" id="PS50975"/>
    </source>
</evidence>
<dbReference type="RefSeq" id="WP_057766822.1">
    <property type="nucleotide sequence ID" value="NZ_AZDG01000020.1"/>
</dbReference>
<name>A0A0R1J4U1_9LACO</name>
<dbReference type="GO" id="GO:0005524">
    <property type="term" value="F:ATP binding"/>
    <property type="evidence" value="ECO:0007669"/>
    <property type="project" value="UniProtKB-UniRule"/>
</dbReference>
<feature type="domain" description="ATP-grasp" evidence="2">
    <location>
        <begin position="125"/>
        <end position="323"/>
    </location>
</feature>
<keyword evidence="1" id="KW-0067">ATP-binding</keyword>
<evidence type="ECO:0000313" key="4">
    <source>
        <dbReference type="Proteomes" id="UP000050929"/>
    </source>
</evidence>
<evidence type="ECO:0000256" key="1">
    <source>
        <dbReference type="PROSITE-ProRule" id="PRU00409"/>
    </source>
</evidence>
<protein>
    <submittedName>
        <fullName evidence="3">ATP-grasp enzyme</fullName>
    </submittedName>
</protein>
<dbReference type="OrthoDB" id="5420347at2"/>
<reference evidence="3 4" key="1">
    <citation type="journal article" date="2015" name="Genome Announc.">
        <title>Expanding the biotechnology potential of lactobacilli through comparative genomics of 213 strains and associated genera.</title>
        <authorList>
            <person name="Sun Z."/>
            <person name="Harris H.M."/>
            <person name="McCann A."/>
            <person name="Guo C."/>
            <person name="Argimon S."/>
            <person name="Zhang W."/>
            <person name="Yang X."/>
            <person name="Jeffery I.B."/>
            <person name="Cooney J.C."/>
            <person name="Kagawa T.F."/>
            <person name="Liu W."/>
            <person name="Song Y."/>
            <person name="Salvetti E."/>
            <person name="Wrobel A."/>
            <person name="Rasinkangas P."/>
            <person name="Parkhill J."/>
            <person name="Rea M.C."/>
            <person name="O'Sullivan O."/>
            <person name="Ritari J."/>
            <person name="Douillard F.P."/>
            <person name="Paul Ross R."/>
            <person name="Yang R."/>
            <person name="Briner A.E."/>
            <person name="Felis G.E."/>
            <person name="de Vos W.M."/>
            <person name="Barrangou R."/>
            <person name="Klaenhammer T.R."/>
            <person name="Caufield P.W."/>
            <person name="Cui Y."/>
            <person name="Zhang H."/>
            <person name="O'Toole P.W."/>
        </authorList>
    </citation>
    <scope>NUCLEOTIDE SEQUENCE [LARGE SCALE GENOMIC DNA]</scope>
    <source>
        <strain evidence="3 4">DSM 20183</strain>
    </source>
</reference>
<organism evidence="3 4">
    <name type="scientific">Companilactobacillus tucceti DSM 20183</name>
    <dbReference type="NCBI Taxonomy" id="1423811"/>
    <lineage>
        <taxon>Bacteria</taxon>
        <taxon>Bacillati</taxon>
        <taxon>Bacillota</taxon>
        <taxon>Bacilli</taxon>
        <taxon>Lactobacillales</taxon>
        <taxon>Lactobacillaceae</taxon>
        <taxon>Companilactobacillus</taxon>
    </lineage>
</organism>
<dbReference type="InterPro" id="IPR011761">
    <property type="entry name" value="ATP-grasp"/>
</dbReference>
<sequence length="409" mass="47527">MVKTETFMPIILGTDNNAYGIARSLHEAFHIKPTCFGRGNLIMTRDSKIVNVIVRDFSDDEEFVKEITKIGQELKKAYQHLIIIAASDQYAEQVIRNKSKLEGLFDVPFIDQELLTSLTHKDKFYKLAEDTGLPIPGTQRITVENHKDFISKFDFPVALKPANTTEYLGIHFDGKKKAFIIDDAEELASTIDKIYQSGYSDTMILQEFIPGDDSHMRTVNAYVDHNGQVRMMVLGHPVLEDVTPNLIGNYVAIINDYNEKLYKQIKNFLETIKFHGFVNFDLKYDARDEEFKAFDVNVRPGRSSYFTTASGYNIFAEVVKDLALKEPFTKTVDAKADHLWLGVPKKLAVKYIEDEKIKAKVQKLIKEKKYSYTLYNSQDKSIKRNWRLYKYYHQYWQRYQTYFTNKENL</sequence>
<dbReference type="AlphaFoldDB" id="A0A0R1J4U1"/>
<dbReference type="Proteomes" id="UP000050929">
    <property type="component" value="Unassembled WGS sequence"/>
</dbReference>
<dbReference type="Gene3D" id="3.30.470.20">
    <property type="entry name" value="ATP-grasp fold, B domain"/>
    <property type="match status" value="1"/>
</dbReference>
<evidence type="ECO:0000313" key="3">
    <source>
        <dbReference type="EMBL" id="KRK63897.1"/>
    </source>
</evidence>
<accession>A0A0R1J4U1</accession>
<dbReference type="SUPFAM" id="SSF56059">
    <property type="entry name" value="Glutathione synthetase ATP-binding domain-like"/>
    <property type="match status" value="1"/>
</dbReference>
<gene>
    <name evidence="3" type="ORF">FC72_GL001028</name>
</gene>
<proteinExistence type="predicted"/>
<dbReference type="STRING" id="1423811.FC72_GL001028"/>
<dbReference type="PROSITE" id="PS50975">
    <property type="entry name" value="ATP_GRASP"/>
    <property type="match status" value="1"/>
</dbReference>
<dbReference type="PATRIC" id="fig|1423811.3.peg.1040"/>